<gene>
    <name evidence="1" type="ORF">QCA50_007108</name>
</gene>
<keyword evidence="2" id="KW-1185">Reference proteome</keyword>
<evidence type="ECO:0000313" key="1">
    <source>
        <dbReference type="EMBL" id="KAK7689317.1"/>
    </source>
</evidence>
<reference evidence="1 2" key="1">
    <citation type="submission" date="2022-09" db="EMBL/GenBank/DDBJ databases">
        <authorList>
            <person name="Palmer J.M."/>
        </authorList>
    </citation>
    <scope>NUCLEOTIDE SEQUENCE [LARGE SCALE GENOMIC DNA]</scope>
    <source>
        <strain evidence="1 2">DSM 7382</strain>
    </source>
</reference>
<organism evidence="1 2">
    <name type="scientific">Cerrena zonata</name>
    <dbReference type="NCBI Taxonomy" id="2478898"/>
    <lineage>
        <taxon>Eukaryota</taxon>
        <taxon>Fungi</taxon>
        <taxon>Dikarya</taxon>
        <taxon>Basidiomycota</taxon>
        <taxon>Agaricomycotina</taxon>
        <taxon>Agaricomycetes</taxon>
        <taxon>Polyporales</taxon>
        <taxon>Cerrenaceae</taxon>
        <taxon>Cerrena</taxon>
    </lineage>
</organism>
<evidence type="ECO:0000313" key="2">
    <source>
        <dbReference type="Proteomes" id="UP001385951"/>
    </source>
</evidence>
<sequence length="61" mass="6772">MLALVSTYGGMTTQAAMSELRIALDLFERPSKYGGRAVKPLPIVRRLHDKAYASINEGFKM</sequence>
<comment type="caution">
    <text evidence="1">The sequence shown here is derived from an EMBL/GenBank/DDBJ whole genome shotgun (WGS) entry which is preliminary data.</text>
</comment>
<dbReference type="AlphaFoldDB" id="A0AAW0GA85"/>
<dbReference type="Proteomes" id="UP001385951">
    <property type="component" value="Unassembled WGS sequence"/>
</dbReference>
<name>A0AAW0GA85_9APHY</name>
<proteinExistence type="predicted"/>
<accession>A0AAW0GA85</accession>
<protein>
    <submittedName>
        <fullName evidence="1">Uncharacterized protein</fullName>
    </submittedName>
</protein>
<dbReference type="EMBL" id="JASBNA010000008">
    <property type="protein sequence ID" value="KAK7689317.1"/>
    <property type="molecule type" value="Genomic_DNA"/>
</dbReference>